<accession>A0A2T7AV12</accession>
<evidence type="ECO:0000313" key="3">
    <source>
        <dbReference type="EMBL" id="PUX15687.1"/>
    </source>
</evidence>
<dbReference type="EMBL" id="WAGD01000036">
    <property type="protein sequence ID" value="KAB0877449.1"/>
    <property type="molecule type" value="Genomic_DNA"/>
</dbReference>
<dbReference type="Proteomes" id="UP000244378">
    <property type="component" value="Unassembled WGS sequence"/>
</dbReference>
<feature type="transmembrane region" description="Helical" evidence="1">
    <location>
        <begin position="12"/>
        <end position="36"/>
    </location>
</feature>
<reference evidence="2 5" key="2">
    <citation type="submission" date="2019-08" db="EMBL/GenBank/DDBJ databases">
        <title>Prevalence, distribution, and phylogeny of type two toxin-antitoxin genes possessed by Cronobacter species where C. sakazakii homologs follow sequence type lineages.</title>
        <authorList>
            <person name="Finkelstein S."/>
            <person name="Negrete F."/>
            <person name="Jang H."/>
            <person name="Gopinath G.R."/>
            <person name="Tall B.D."/>
        </authorList>
    </citation>
    <scope>NUCLEOTIDE SEQUENCE [LARGE SCALE GENOMIC DNA]</scope>
    <source>
        <strain evidence="2 5">MOD1_GK1257</strain>
    </source>
</reference>
<evidence type="ECO:0000313" key="4">
    <source>
        <dbReference type="Proteomes" id="UP000244378"/>
    </source>
</evidence>
<organism evidence="3 4">
    <name type="scientific">Cronobacter muytjensii</name>
    <dbReference type="NCBI Taxonomy" id="413501"/>
    <lineage>
        <taxon>Bacteria</taxon>
        <taxon>Pseudomonadati</taxon>
        <taxon>Pseudomonadota</taxon>
        <taxon>Gammaproteobacteria</taxon>
        <taxon>Enterobacterales</taxon>
        <taxon>Enterobacteriaceae</taxon>
        <taxon>Cronobacter</taxon>
    </lineage>
</organism>
<proteinExistence type="predicted"/>
<gene>
    <name evidence="3" type="ORF">AUN14_07455</name>
    <name evidence="2" type="ORF">FZI19_12520</name>
</gene>
<keyword evidence="1" id="KW-0472">Membrane</keyword>
<dbReference type="Proteomes" id="UP000469927">
    <property type="component" value="Unassembled WGS sequence"/>
</dbReference>
<keyword evidence="5" id="KW-1185">Reference proteome</keyword>
<sequence>MRVTPANTIESIIFCLLFIFFFLNIPHVLFALLHAAELRDVAAVVNMVPFLDDFNAYFIELAVVSVICSLITTVAGRCLWAQWRGGSRQK</sequence>
<keyword evidence="1" id="KW-0812">Transmembrane</keyword>
<comment type="caution">
    <text evidence="3">The sequence shown here is derived from an EMBL/GenBank/DDBJ whole genome shotgun (WGS) entry which is preliminary data.</text>
</comment>
<dbReference type="RefSeq" id="WP_075192860.1">
    <property type="nucleotide sequence ID" value="NZ_CP187979.1"/>
</dbReference>
<protein>
    <submittedName>
        <fullName evidence="3">Uncharacterized protein</fullName>
    </submittedName>
</protein>
<evidence type="ECO:0000313" key="2">
    <source>
        <dbReference type="EMBL" id="KAB0877449.1"/>
    </source>
</evidence>
<evidence type="ECO:0000256" key="1">
    <source>
        <dbReference type="SAM" id="Phobius"/>
    </source>
</evidence>
<keyword evidence="1" id="KW-1133">Transmembrane helix</keyword>
<reference evidence="3 4" key="1">
    <citation type="submission" date="2016-12" db="EMBL/GenBank/DDBJ databases">
        <title>Analysis of the Molecular Diversity Among Cronobacter Species Isolated from Filth Flies Using a Pan Genomic DNA Microarray.</title>
        <authorList>
            <person name="Pava-Ripoll M."/>
            <person name="Tall B."/>
            <person name="Farber J."/>
            <person name="Fanning S."/>
            <person name="Lehner A."/>
            <person name="Stephan R."/>
            <person name="Pagotto F."/>
            <person name="Iverson C."/>
            <person name="Ziobro G."/>
            <person name="Miller A."/>
            <person name="Pearson R."/>
            <person name="Yan Q."/>
            <person name="Kim M."/>
            <person name="Jeong S."/>
            <person name="Park J."/>
            <person name="Jun S."/>
            <person name="Choi H."/>
            <person name="Chung T."/>
            <person name="Yoo Y."/>
            <person name="Park E."/>
            <person name="Hwang S."/>
            <person name="Lee B."/>
            <person name="Sathyamoorthy V."/>
            <person name="Carter L."/>
            <person name="Mammel M."/>
            <person name="Jackson S."/>
            <person name="Kothary M."/>
            <person name="Patel I."/>
            <person name="Grim C."/>
            <person name="Gopinath G."/>
            <person name="Gangiredla J."/>
            <person name="Chase H."/>
        </authorList>
    </citation>
    <scope>NUCLEOTIDE SEQUENCE [LARGE SCALE GENOMIC DNA]</scope>
    <source>
        <strain evidence="3 4">MOD1-Md1s</strain>
    </source>
</reference>
<name>A0A2T7AV12_9ENTR</name>
<evidence type="ECO:0000313" key="5">
    <source>
        <dbReference type="Proteomes" id="UP000469927"/>
    </source>
</evidence>
<dbReference type="AlphaFoldDB" id="A0A2T7AV12"/>
<feature type="transmembrane region" description="Helical" evidence="1">
    <location>
        <begin position="56"/>
        <end position="80"/>
    </location>
</feature>
<dbReference type="OrthoDB" id="6566210at2"/>
<dbReference type="EMBL" id="MSAE01000012">
    <property type="protein sequence ID" value="PUX15687.1"/>
    <property type="molecule type" value="Genomic_DNA"/>
</dbReference>